<dbReference type="EMBL" id="BARS01035670">
    <property type="protein sequence ID" value="GAG21168.1"/>
    <property type="molecule type" value="Genomic_DNA"/>
</dbReference>
<name>X0W990_9ZZZZ</name>
<dbReference type="AlphaFoldDB" id="X0W990"/>
<sequence length="257" mass="28621">EQRLSATYYSLTNHEIPSFGIESSKEIPSNKTKVRHKTLVINSFMKEFGIVPENPKVLVDNPQLNHLIVLINGTERVAVKNGETLLLNRGDRVIIEHIDMENYKRGLAVDIIGWGGMNDLGKPFTINFPTRIIVRKDSYKCASVKLSLSRKEMIAGDPRVAELALRMPNLEFLTILVDGERHEVNSGDTLGVQVGQVLEIIEAVIDQPSFGKSLIVNFKGFVGDKTNNTGQDLGYKIPTDGDLMLKYSLNGRGRAYP</sequence>
<evidence type="ECO:0000313" key="1">
    <source>
        <dbReference type="EMBL" id="GAG21168.1"/>
    </source>
</evidence>
<gene>
    <name evidence="1" type="ORF">S01H1_54929</name>
</gene>
<organism evidence="1">
    <name type="scientific">marine sediment metagenome</name>
    <dbReference type="NCBI Taxonomy" id="412755"/>
    <lineage>
        <taxon>unclassified sequences</taxon>
        <taxon>metagenomes</taxon>
        <taxon>ecological metagenomes</taxon>
    </lineage>
</organism>
<comment type="caution">
    <text evidence="1">The sequence shown here is derived from an EMBL/GenBank/DDBJ whole genome shotgun (WGS) entry which is preliminary data.</text>
</comment>
<accession>X0W990</accession>
<feature type="non-terminal residue" evidence="1">
    <location>
        <position position="1"/>
    </location>
</feature>
<proteinExistence type="predicted"/>
<protein>
    <submittedName>
        <fullName evidence="1">Uncharacterized protein</fullName>
    </submittedName>
</protein>
<reference evidence="1" key="1">
    <citation type="journal article" date="2014" name="Front. Microbiol.">
        <title>High frequency of phylogenetically diverse reductive dehalogenase-homologous genes in deep subseafloor sedimentary metagenomes.</title>
        <authorList>
            <person name="Kawai M."/>
            <person name="Futagami T."/>
            <person name="Toyoda A."/>
            <person name="Takaki Y."/>
            <person name="Nishi S."/>
            <person name="Hori S."/>
            <person name="Arai W."/>
            <person name="Tsubouchi T."/>
            <person name="Morono Y."/>
            <person name="Uchiyama I."/>
            <person name="Ito T."/>
            <person name="Fujiyama A."/>
            <person name="Inagaki F."/>
            <person name="Takami H."/>
        </authorList>
    </citation>
    <scope>NUCLEOTIDE SEQUENCE</scope>
    <source>
        <strain evidence="1">Expedition CK06-06</strain>
    </source>
</reference>
<feature type="non-terminal residue" evidence="1">
    <location>
        <position position="257"/>
    </location>
</feature>